<evidence type="ECO:0000313" key="1">
    <source>
        <dbReference type="EMBL" id="KFX74328.1"/>
    </source>
</evidence>
<dbReference type="AlphaFoldDB" id="A0A0I9S8I0"/>
<evidence type="ECO:0008006" key="2">
    <source>
        <dbReference type="Google" id="ProtNLM"/>
    </source>
</evidence>
<gene>
    <name evidence="1" type="ORF">EE52_0212850</name>
</gene>
<accession>A0A0I9S8I0</accession>
<name>A0A0I9S8I0_BACFG</name>
<sequence length="310" mass="34746">MGTHRTQFLKMKTNRLLYLLPFILLFSSCWKEDLKNCWMGDVTLTIAAEKFQQPATDKGQLEDNLSARISSIRYYLYQDNTLVQSGIIDNATDLDTDTHPLSFPKLAFGEYCLGLVANASEEELSDTTTPEALNLNYPGAEQTKDYFTSCYDFTVDCECGYQDFVILRRTQAVTQFQLKQLPENITGIAVEMHKVAATCQIDTLYKGETIAEYHTTVTEATNAEGIVSFNIGTFPTTGTENASIILKLYADGKSDSPVYQNTLNNVRILRNQLTRISTDFNYTILGNSGFSVTINPDWDGTNNDDETIIP</sequence>
<reference evidence="1" key="1">
    <citation type="book" date="2014" name="THE 24TH EUROPEAN CONGRESS OF CLINICAL MICROBIOLOGY AND INFECTIOUS DISEASES" publisher="ECCMID 2014" city="Barcelona, Spain">
        <title>Identification of resistance genes in three multidrug-resistant Bacteroides fragilis isolates by whole genome sequencing.</title>
        <editorList>
            <person name="Unknown"/>
            <person name="A."/>
        </editorList>
        <authorList>
            <person name="Sydenham T.V."/>
            <person name="Hasman H."/>
            <person name="Wang M."/>
            <person name="Soki J."/>
            <person name="Nagy E."/>
            <person name="Justesen U.S."/>
        </authorList>
    </citation>
    <scope>NUCLEOTIDE SEQUENCE</scope>
    <source>
        <strain evidence="1">DCMOUH0018B</strain>
    </source>
</reference>
<proteinExistence type="predicted"/>
<protein>
    <recommendedName>
        <fullName evidence="2">FimB/Mfa2 family fimbrial subunit</fullName>
    </recommendedName>
</protein>
<reference evidence="1" key="2">
    <citation type="submission" date="2014-07" db="EMBL/GenBank/DDBJ databases">
        <title>Genetics and epidemiology of antimicrobial resistance in B. fragilis group.</title>
        <authorList>
            <person name="Sydenham T.V."/>
            <person name="Hasman H."/>
            <person name="Kemp M."/>
            <person name="Justesen U.S."/>
        </authorList>
    </citation>
    <scope>NUCLEOTIDE SEQUENCE [LARGE SCALE GENOMIC DNA]</scope>
    <source>
        <strain evidence="1">DCMOUH0018B</strain>
    </source>
</reference>
<comment type="caution">
    <text evidence="1">The sequence shown here is derived from an EMBL/GenBank/DDBJ whole genome shotgun (WGS) entry which is preliminary data.</text>
</comment>
<dbReference type="EMBL" id="JMZZ02000151">
    <property type="protein sequence ID" value="KFX74328.1"/>
    <property type="molecule type" value="Genomic_DNA"/>
</dbReference>
<dbReference type="PROSITE" id="PS51257">
    <property type="entry name" value="PROKAR_LIPOPROTEIN"/>
    <property type="match status" value="1"/>
</dbReference>
<dbReference type="PATRIC" id="fig|817.53.peg.2659"/>
<organism evidence="1">
    <name type="scientific">Bacteroides fragilis</name>
    <dbReference type="NCBI Taxonomy" id="817"/>
    <lineage>
        <taxon>Bacteria</taxon>
        <taxon>Pseudomonadati</taxon>
        <taxon>Bacteroidota</taxon>
        <taxon>Bacteroidia</taxon>
        <taxon>Bacteroidales</taxon>
        <taxon>Bacteroidaceae</taxon>
        <taxon>Bacteroides</taxon>
    </lineage>
</organism>